<name>A0A1C3EMI0_9PLAN</name>
<evidence type="ECO:0000256" key="1">
    <source>
        <dbReference type="SAM" id="Phobius"/>
    </source>
</evidence>
<dbReference type="AlphaFoldDB" id="A0A1C3EMI0"/>
<reference evidence="2 3" key="1">
    <citation type="submission" date="2016-05" db="EMBL/GenBank/DDBJ databases">
        <title>Genomic and physiological characterization of Planctopirus sp. isolated from fresh water lake.</title>
        <authorList>
            <person name="Subhash Y."/>
            <person name="Ramana C."/>
        </authorList>
    </citation>
    <scope>NUCLEOTIDE SEQUENCE [LARGE SCALE GENOMIC DNA]</scope>
    <source>
        <strain evidence="2 3">JC280</strain>
    </source>
</reference>
<keyword evidence="1" id="KW-1133">Transmembrane helix</keyword>
<comment type="caution">
    <text evidence="2">The sequence shown here is derived from an EMBL/GenBank/DDBJ whole genome shotgun (WGS) entry which is preliminary data.</text>
</comment>
<keyword evidence="3" id="KW-1185">Reference proteome</keyword>
<dbReference type="EMBL" id="LYDR01000040">
    <property type="protein sequence ID" value="ODA34431.1"/>
    <property type="molecule type" value="Genomic_DNA"/>
</dbReference>
<evidence type="ECO:0000313" key="3">
    <source>
        <dbReference type="Proteomes" id="UP000094828"/>
    </source>
</evidence>
<organism evidence="2 3">
    <name type="scientific">Planctopirus hydrillae</name>
    <dbReference type="NCBI Taxonomy" id="1841610"/>
    <lineage>
        <taxon>Bacteria</taxon>
        <taxon>Pseudomonadati</taxon>
        <taxon>Planctomycetota</taxon>
        <taxon>Planctomycetia</taxon>
        <taxon>Planctomycetales</taxon>
        <taxon>Planctomycetaceae</taxon>
        <taxon>Planctopirus</taxon>
    </lineage>
</organism>
<feature type="transmembrane region" description="Helical" evidence="1">
    <location>
        <begin position="22"/>
        <end position="43"/>
    </location>
</feature>
<protein>
    <recommendedName>
        <fullName evidence="4">DUF3592 domain-containing protein</fullName>
    </recommendedName>
</protein>
<dbReference type="Proteomes" id="UP000094828">
    <property type="component" value="Unassembled WGS sequence"/>
</dbReference>
<accession>A0A1C3EMI0</accession>
<evidence type="ECO:0008006" key="4">
    <source>
        <dbReference type="Google" id="ProtNLM"/>
    </source>
</evidence>
<gene>
    <name evidence="2" type="ORF">A6X21_17375</name>
</gene>
<feature type="transmembrane region" description="Helical" evidence="1">
    <location>
        <begin position="124"/>
        <end position="144"/>
    </location>
</feature>
<keyword evidence="1" id="KW-0472">Membrane</keyword>
<keyword evidence="1" id="KW-0812">Transmembrane</keyword>
<dbReference type="STRING" id="1841610.A6X21_17375"/>
<evidence type="ECO:0000313" key="2">
    <source>
        <dbReference type="EMBL" id="ODA34431.1"/>
    </source>
</evidence>
<proteinExistence type="predicted"/>
<sequence>MAAEAIPQGDQIMPFLGLNWDWILALKLGIPALIACVGVISLIHQLLKRMSQVSVDATVVRQLTHRDGEGDLMTKSVFQFETEDGVHEMEDVMAFRPPAHKIGQSITVLYPIGHPEQATVRRDWVLVVLLGMIVIGTVIVVFVVQQEWKIMRAADPLLDQAARGMFLREEAPGPGDSDRVSRKLVAKSSRNTDRLLLPIWLRCVTTADSICDEHEVMQYSHTNGC</sequence>